<reference evidence="13 14" key="1">
    <citation type="submission" date="2024-03" db="EMBL/GenBank/DDBJ databases">
        <title>The genome assembly and annotation of the cricket Gryllus longicercus Weissman &amp; Gray.</title>
        <authorList>
            <person name="Szrajer S."/>
            <person name="Gray D."/>
            <person name="Ylla G."/>
        </authorList>
    </citation>
    <scope>NUCLEOTIDE SEQUENCE [LARGE SCALE GENOMIC DNA]</scope>
    <source>
        <strain evidence="13">DAG 2021-001</strain>
        <tissue evidence="13">Whole body minus gut</tissue>
    </source>
</reference>
<gene>
    <name evidence="13" type="ORF">R5R35_005916</name>
</gene>
<keyword evidence="7" id="KW-0969">Cilium</keyword>
<dbReference type="GO" id="GO:0060170">
    <property type="term" value="C:ciliary membrane"/>
    <property type="evidence" value="ECO:0007669"/>
    <property type="project" value="UniProtKB-SubCell"/>
</dbReference>
<keyword evidence="6 12" id="KW-1133">Transmembrane helix</keyword>
<dbReference type="GO" id="GO:0035869">
    <property type="term" value="C:ciliary transition zone"/>
    <property type="evidence" value="ECO:0007669"/>
    <property type="project" value="TreeGrafter"/>
</dbReference>
<dbReference type="AlphaFoldDB" id="A0AAN9VIJ2"/>
<dbReference type="Pfam" id="PF10149">
    <property type="entry name" value="TM231"/>
    <property type="match status" value="1"/>
</dbReference>
<dbReference type="GO" id="GO:0032880">
    <property type="term" value="P:regulation of protein localization"/>
    <property type="evidence" value="ECO:0007669"/>
    <property type="project" value="TreeGrafter"/>
</dbReference>
<keyword evidence="9" id="KW-0325">Glycoprotein</keyword>
<feature type="transmembrane region" description="Helical" evidence="12">
    <location>
        <begin position="227"/>
        <end position="247"/>
    </location>
</feature>
<proteinExistence type="inferred from homology"/>
<evidence type="ECO:0000256" key="12">
    <source>
        <dbReference type="SAM" id="Phobius"/>
    </source>
</evidence>
<comment type="caution">
    <text evidence="13">The sequence shown here is derived from an EMBL/GenBank/DDBJ whole genome shotgun (WGS) entry which is preliminary data.</text>
</comment>
<evidence type="ECO:0000256" key="4">
    <source>
        <dbReference type="ARBA" id="ARBA00022475"/>
    </source>
</evidence>
<evidence type="ECO:0000256" key="3">
    <source>
        <dbReference type="ARBA" id="ARBA00015087"/>
    </source>
</evidence>
<evidence type="ECO:0000256" key="7">
    <source>
        <dbReference type="ARBA" id="ARBA00023069"/>
    </source>
</evidence>
<dbReference type="GO" id="GO:0060271">
    <property type="term" value="P:cilium assembly"/>
    <property type="evidence" value="ECO:0007669"/>
    <property type="project" value="TreeGrafter"/>
</dbReference>
<evidence type="ECO:0000256" key="10">
    <source>
        <dbReference type="ARBA" id="ARBA00023273"/>
    </source>
</evidence>
<evidence type="ECO:0000256" key="9">
    <source>
        <dbReference type="ARBA" id="ARBA00023180"/>
    </source>
</evidence>
<name>A0AAN9VIJ2_9ORTH</name>
<accession>A0AAN9VIJ2</accession>
<dbReference type="PANTHER" id="PTHR14605">
    <property type="entry name" value="CHST5 PROTEIN"/>
    <property type="match status" value="1"/>
</dbReference>
<keyword evidence="10" id="KW-0966">Cell projection</keyword>
<evidence type="ECO:0000313" key="13">
    <source>
        <dbReference type="EMBL" id="KAK7862490.1"/>
    </source>
</evidence>
<evidence type="ECO:0000313" key="14">
    <source>
        <dbReference type="Proteomes" id="UP001378592"/>
    </source>
</evidence>
<comment type="subcellular location">
    <subcellularLocation>
        <location evidence="1">Cell projection</location>
        <location evidence="1">Cilium membrane</location>
        <topology evidence="1">Multi-pass membrane protein</topology>
    </subcellularLocation>
</comment>
<comment type="function">
    <text evidence="11">Transmembrane component of the tectonic-like complex, a complex localized at the transition zone of primary cilia and acting as a barrier that prevents diffusion of transmembrane proteins between the cilia and plasma membranes. Required for ciliogenesis and sonic hedgehog/SHH signaling.</text>
</comment>
<sequence>MAVYEVFSYCAKYRHKTTICSSASVFIVVISLLIILGPFLLVYRSNGFWLRTSAYREQPEVHFKYQYVLIIETEQFNNPLICSTFSYLRSTDHNEGHCAIVKSREIDNDEDGKYDELSIEFSVVLESTAIYGIKLLLVFDYKLHAMSSLQMESLGYLQHSAGLPGARFDATADLHLVQRKPLNSYGRDLKYNTSIIANENTLYQRFDLSTILKEYGRRRVSTILSNIYSLWTAGLSSDGPFILTVVIHYPEQNFIYRPRFWQVVKWAWMQYISVLLVFLYVFKSVKTYVFRNRLIPSIKYVPWKKSL</sequence>
<protein>
    <recommendedName>
        <fullName evidence="3">Transmembrane protein 231</fullName>
    </recommendedName>
</protein>
<organism evidence="13 14">
    <name type="scientific">Gryllus longicercus</name>
    <dbReference type="NCBI Taxonomy" id="2509291"/>
    <lineage>
        <taxon>Eukaryota</taxon>
        <taxon>Metazoa</taxon>
        <taxon>Ecdysozoa</taxon>
        <taxon>Arthropoda</taxon>
        <taxon>Hexapoda</taxon>
        <taxon>Insecta</taxon>
        <taxon>Pterygota</taxon>
        <taxon>Neoptera</taxon>
        <taxon>Polyneoptera</taxon>
        <taxon>Orthoptera</taxon>
        <taxon>Ensifera</taxon>
        <taxon>Gryllidea</taxon>
        <taxon>Grylloidea</taxon>
        <taxon>Gryllidae</taxon>
        <taxon>Gryllinae</taxon>
        <taxon>Gryllus</taxon>
    </lineage>
</organism>
<keyword evidence="14" id="KW-1185">Reference proteome</keyword>
<evidence type="ECO:0000256" key="8">
    <source>
        <dbReference type="ARBA" id="ARBA00023136"/>
    </source>
</evidence>
<comment type="similarity">
    <text evidence="2">Belongs to the TMEM231 family.</text>
</comment>
<evidence type="ECO:0000256" key="2">
    <source>
        <dbReference type="ARBA" id="ARBA00009082"/>
    </source>
</evidence>
<keyword evidence="4" id="KW-1003">Cell membrane</keyword>
<dbReference type="EMBL" id="JAZDUA010000273">
    <property type="protein sequence ID" value="KAK7862490.1"/>
    <property type="molecule type" value="Genomic_DNA"/>
</dbReference>
<dbReference type="PANTHER" id="PTHR14605:SF1">
    <property type="entry name" value="TRANSMEMBRANE PROTEIN 231"/>
    <property type="match status" value="1"/>
</dbReference>
<evidence type="ECO:0000256" key="5">
    <source>
        <dbReference type="ARBA" id="ARBA00022692"/>
    </source>
</evidence>
<keyword evidence="8 12" id="KW-0472">Membrane</keyword>
<dbReference type="InterPro" id="IPR019306">
    <property type="entry name" value="TMEM231"/>
</dbReference>
<dbReference type="Proteomes" id="UP001378592">
    <property type="component" value="Unassembled WGS sequence"/>
</dbReference>
<feature type="transmembrane region" description="Helical" evidence="12">
    <location>
        <begin position="23"/>
        <end position="43"/>
    </location>
</feature>
<evidence type="ECO:0000256" key="11">
    <source>
        <dbReference type="ARBA" id="ARBA00024803"/>
    </source>
</evidence>
<keyword evidence="5 12" id="KW-0812">Transmembrane</keyword>
<evidence type="ECO:0000256" key="6">
    <source>
        <dbReference type="ARBA" id="ARBA00022989"/>
    </source>
</evidence>
<evidence type="ECO:0000256" key="1">
    <source>
        <dbReference type="ARBA" id="ARBA00004272"/>
    </source>
</evidence>
<feature type="transmembrane region" description="Helical" evidence="12">
    <location>
        <begin position="267"/>
        <end position="285"/>
    </location>
</feature>